<comment type="caution">
    <text evidence="2">The sequence shown here is derived from an EMBL/GenBank/DDBJ whole genome shotgun (WGS) entry which is preliminary data.</text>
</comment>
<keyword evidence="1" id="KW-0472">Membrane</keyword>
<dbReference type="AlphaFoldDB" id="A0ABD2Z1E7"/>
<evidence type="ECO:0000256" key="1">
    <source>
        <dbReference type="SAM" id="Phobius"/>
    </source>
</evidence>
<name>A0ABD2Z1E7_9GENT</name>
<dbReference type="EMBL" id="JBJUIK010000011">
    <property type="protein sequence ID" value="KAL3512125.1"/>
    <property type="molecule type" value="Genomic_DNA"/>
</dbReference>
<dbReference type="Proteomes" id="UP001630127">
    <property type="component" value="Unassembled WGS sequence"/>
</dbReference>
<sequence>MRCLRLQLLVQVSGSILGIDYDMEDEDGGEARKKKEVGSDVEFREIDACGFGVLLFLTCIYFFWKFKLSNGIFLVPFVVLECRFAACFFFHHFA</sequence>
<feature type="transmembrane region" description="Helical" evidence="1">
    <location>
        <begin position="42"/>
        <end position="64"/>
    </location>
</feature>
<evidence type="ECO:0000313" key="3">
    <source>
        <dbReference type="Proteomes" id="UP001630127"/>
    </source>
</evidence>
<keyword evidence="3" id="KW-1185">Reference proteome</keyword>
<feature type="transmembrane region" description="Helical" evidence="1">
    <location>
        <begin position="71"/>
        <end position="93"/>
    </location>
</feature>
<proteinExistence type="predicted"/>
<keyword evidence="1" id="KW-0812">Transmembrane</keyword>
<protein>
    <submittedName>
        <fullName evidence="2">Uncharacterized protein</fullName>
    </submittedName>
</protein>
<reference evidence="2 3" key="1">
    <citation type="submission" date="2024-11" db="EMBL/GenBank/DDBJ databases">
        <title>A near-complete genome assembly of Cinchona calisaya.</title>
        <authorList>
            <person name="Lian D.C."/>
            <person name="Zhao X.W."/>
            <person name="Wei L."/>
        </authorList>
    </citation>
    <scope>NUCLEOTIDE SEQUENCE [LARGE SCALE GENOMIC DNA]</scope>
    <source>
        <tissue evidence="2">Nenye</tissue>
    </source>
</reference>
<gene>
    <name evidence="2" type="ORF">ACH5RR_024842</name>
</gene>
<evidence type="ECO:0000313" key="2">
    <source>
        <dbReference type="EMBL" id="KAL3512125.1"/>
    </source>
</evidence>
<keyword evidence="1" id="KW-1133">Transmembrane helix</keyword>
<accession>A0ABD2Z1E7</accession>
<organism evidence="2 3">
    <name type="scientific">Cinchona calisaya</name>
    <dbReference type="NCBI Taxonomy" id="153742"/>
    <lineage>
        <taxon>Eukaryota</taxon>
        <taxon>Viridiplantae</taxon>
        <taxon>Streptophyta</taxon>
        <taxon>Embryophyta</taxon>
        <taxon>Tracheophyta</taxon>
        <taxon>Spermatophyta</taxon>
        <taxon>Magnoliopsida</taxon>
        <taxon>eudicotyledons</taxon>
        <taxon>Gunneridae</taxon>
        <taxon>Pentapetalae</taxon>
        <taxon>asterids</taxon>
        <taxon>lamiids</taxon>
        <taxon>Gentianales</taxon>
        <taxon>Rubiaceae</taxon>
        <taxon>Cinchonoideae</taxon>
        <taxon>Cinchoneae</taxon>
        <taxon>Cinchona</taxon>
    </lineage>
</organism>